<gene>
    <name evidence="1" type="ORF">V5E97_28200</name>
</gene>
<dbReference type="AlphaFoldDB" id="A0AAU7CAD1"/>
<organism evidence="1">
    <name type="scientific">Singulisphaera sp. Ch08</name>
    <dbReference type="NCBI Taxonomy" id="3120278"/>
    <lineage>
        <taxon>Bacteria</taxon>
        <taxon>Pseudomonadati</taxon>
        <taxon>Planctomycetota</taxon>
        <taxon>Planctomycetia</taxon>
        <taxon>Isosphaerales</taxon>
        <taxon>Isosphaeraceae</taxon>
        <taxon>Singulisphaera</taxon>
    </lineage>
</organism>
<name>A0AAU7CAD1_9BACT</name>
<dbReference type="RefSeq" id="WP_406694930.1">
    <property type="nucleotide sequence ID" value="NZ_CP155447.1"/>
</dbReference>
<sequence length="138" mass="15245">MAMRAHRGLRMLPRYRYLAGDEGMPLDGVRLGEGEAAVGIYENVPGSAEQCILITDRGLHVNRGEDWLCLPYKEMVSVDLEGGEKSLDVDCVEIRLRSGATALIPVSGGNPSIGTKDTFTMLMFLDHVIGDLRRRRAR</sequence>
<protein>
    <submittedName>
        <fullName evidence="1">Uncharacterized protein</fullName>
    </submittedName>
</protein>
<evidence type="ECO:0000313" key="1">
    <source>
        <dbReference type="EMBL" id="XBH02189.1"/>
    </source>
</evidence>
<reference evidence="1" key="1">
    <citation type="submission" date="2024-05" db="EMBL/GenBank/DDBJ databases">
        <title>Planctomycetes of the genus Singulisphaera possess chitinolytic capabilities.</title>
        <authorList>
            <person name="Ivanova A."/>
        </authorList>
    </citation>
    <scope>NUCLEOTIDE SEQUENCE</scope>
    <source>
        <strain evidence="1">Ch08T</strain>
    </source>
</reference>
<dbReference type="EMBL" id="CP155447">
    <property type="protein sequence ID" value="XBH02189.1"/>
    <property type="molecule type" value="Genomic_DNA"/>
</dbReference>
<accession>A0AAU7CAD1</accession>
<proteinExistence type="predicted"/>